<protein>
    <submittedName>
        <fullName evidence="1">Uncharacterized protein</fullName>
    </submittedName>
</protein>
<evidence type="ECO:0000313" key="1">
    <source>
        <dbReference type="EMBL" id="SMC53349.1"/>
    </source>
</evidence>
<accession>A0A1W1ZXX8</accession>
<gene>
    <name evidence="1" type="ORF">SAMN04488101_101149</name>
</gene>
<sequence length="304" mass="32951">MYELGGFDLLNAGFIPIVNGDSNVALSGFLDMPARLGKTHYDWAGEVGIEPYVSASEIFFGGRALTLTGVVTGADQYECNDKVSAIYRAIDGFTDLVPLVTEYGTYNVFVNAAIAGEYMPDAGQTKGIKLTIPMREPVVSMPGVVPIGTNSEFGIDGISFLELGGEYIQLEGDRRNRTAPKGENASVYGKESYLITNPVAPELKLKIAIKQPTYAGMKEKADAVMALFAKPGMRSLTVNNDRLRSFFVKDGFKASRVYIKDEFSFCLLECSLTESGIGGTFADLVDALGNRITNNEGDIIRVRI</sequence>
<reference evidence="1 2" key="1">
    <citation type="submission" date="2017-04" db="EMBL/GenBank/DDBJ databases">
        <authorList>
            <person name="Afonso C.L."/>
            <person name="Miller P.J."/>
            <person name="Scott M.A."/>
            <person name="Spackman E."/>
            <person name="Goraichik I."/>
            <person name="Dimitrov K.M."/>
            <person name="Suarez D.L."/>
            <person name="Swayne D.E."/>
        </authorList>
    </citation>
    <scope>NUCLEOTIDE SEQUENCE [LARGE SCALE GENOMIC DNA]</scope>
    <source>
        <strain evidence="1 2">DSM 19625</strain>
    </source>
</reference>
<dbReference type="STRING" id="475255.SAMN04488101_101149"/>
<dbReference type="OrthoDB" id="755738at2"/>
<proteinExistence type="predicted"/>
<keyword evidence="2" id="KW-1185">Reference proteome</keyword>
<evidence type="ECO:0000313" key="2">
    <source>
        <dbReference type="Proteomes" id="UP000192678"/>
    </source>
</evidence>
<name>A0A1W1ZXX8_9SPHI</name>
<dbReference type="Proteomes" id="UP000192678">
    <property type="component" value="Unassembled WGS sequence"/>
</dbReference>
<dbReference type="EMBL" id="FWYB01000001">
    <property type="protein sequence ID" value="SMC53349.1"/>
    <property type="molecule type" value="Genomic_DNA"/>
</dbReference>
<dbReference type="RefSeq" id="WP_084286751.1">
    <property type="nucleotide sequence ID" value="NZ_FWYB01000001.1"/>
</dbReference>
<organism evidence="1 2">
    <name type="scientific">Pedobacter nyackensis</name>
    <dbReference type="NCBI Taxonomy" id="475255"/>
    <lineage>
        <taxon>Bacteria</taxon>
        <taxon>Pseudomonadati</taxon>
        <taxon>Bacteroidota</taxon>
        <taxon>Sphingobacteriia</taxon>
        <taxon>Sphingobacteriales</taxon>
        <taxon>Sphingobacteriaceae</taxon>
        <taxon>Pedobacter</taxon>
    </lineage>
</organism>
<dbReference type="AlphaFoldDB" id="A0A1W1ZXX8"/>